<evidence type="ECO:0000313" key="2">
    <source>
        <dbReference type="EMBL" id="GAA0704407.1"/>
    </source>
</evidence>
<dbReference type="RefSeq" id="WP_343786083.1">
    <property type="nucleotide sequence ID" value="NZ_BAAAEU010000001.1"/>
</dbReference>
<proteinExistence type="predicted"/>
<comment type="caution">
    <text evidence="2">The sequence shown here is derived from an EMBL/GenBank/DDBJ whole genome shotgun (WGS) entry which is preliminary data.</text>
</comment>
<evidence type="ECO:0000256" key="1">
    <source>
        <dbReference type="SAM" id="SignalP"/>
    </source>
</evidence>
<keyword evidence="3" id="KW-1185">Reference proteome</keyword>
<dbReference type="EMBL" id="BAAAEU010000001">
    <property type="protein sequence ID" value="GAA0704407.1"/>
    <property type="molecule type" value="Genomic_DNA"/>
</dbReference>
<protein>
    <submittedName>
        <fullName evidence="2">Uncharacterized protein</fullName>
    </submittedName>
</protein>
<keyword evidence="1" id="KW-0732">Signal</keyword>
<organism evidence="2 3">
    <name type="scientific">Dokdonella soli</name>
    <dbReference type="NCBI Taxonomy" id="529810"/>
    <lineage>
        <taxon>Bacteria</taxon>
        <taxon>Pseudomonadati</taxon>
        <taxon>Pseudomonadota</taxon>
        <taxon>Gammaproteobacteria</taxon>
        <taxon>Lysobacterales</taxon>
        <taxon>Rhodanobacteraceae</taxon>
        <taxon>Dokdonella</taxon>
    </lineage>
</organism>
<evidence type="ECO:0000313" key="3">
    <source>
        <dbReference type="Proteomes" id="UP001501523"/>
    </source>
</evidence>
<feature type="signal peptide" evidence="1">
    <location>
        <begin position="1"/>
        <end position="21"/>
    </location>
</feature>
<feature type="chain" id="PRO_5047277980" evidence="1">
    <location>
        <begin position="22"/>
        <end position="226"/>
    </location>
</feature>
<accession>A0ABN1IBC5</accession>
<sequence>MIHLRLVLTIALTAVAQHASAANPLHLISETYSEWKERLFGAGHAAPAVVDAPANGPIAMQSGHPQRLRIDAEAPERDFPKGKSRYRVVEFPEELAHAAVRIQVIARRNEKGHGNAVFKPLFYVFTDGDGVRDPVEAKPLHLDIRPFRRTRLLGCVTLDKVQRLAVATSPEAVGKPYESDVRDAVKAPTPGGYYYTTDAVKVKLPYADSGELILEVTAETAAGKGC</sequence>
<dbReference type="Proteomes" id="UP001501523">
    <property type="component" value="Unassembled WGS sequence"/>
</dbReference>
<name>A0ABN1IBC5_9GAMM</name>
<gene>
    <name evidence="2" type="ORF">GCM10009105_01250</name>
</gene>
<reference evidence="2 3" key="1">
    <citation type="journal article" date="2019" name="Int. J. Syst. Evol. Microbiol.">
        <title>The Global Catalogue of Microorganisms (GCM) 10K type strain sequencing project: providing services to taxonomists for standard genome sequencing and annotation.</title>
        <authorList>
            <consortium name="The Broad Institute Genomics Platform"/>
            <consortium name="The Broad Institute Genome Sequencing Center for Infectious Disease"/>
            <person name="Wu L."/>
            <person name="Ma J."/>
        </authorList>
    </citation>
    <scope>NUCLEOTIDE SEQUENCE [LARGE SCALE GENOMIC DNA]</scope>
    <source>
        <strain evidence="2 3">JCM 15421</strain>
    </source>
</reference>